<dbReference type="Gene3D" id="3.30.420.80">
    <property type="entry name" value="Ribosomal protein S11"/>
    <property type="match status" value="1"/>
</dbReference>
<name>B0XJD8_CULQU</name>
<keyword evidence="6" id="KW-1185">Reference proteome</keyword>
<dbReference type="OrthoDB" id="1677536at2759"/>
<evidence type="ECO:0000313" key="6">
    <source>
        <dbReference type="Proteomes" id="UP000002320"/>
    </source>
</evidence>
<evidence type="ECO:0000256" key="1">
    <source>
        <dbReference type="ARBA" id="ARBA00006194"/>
    </source>
</evidence>
<dbReference type="VEuPathDB" id="VectorBase:CPIJ019547"/>
<proteinExistence type="inferred from homology"/>
<dbReference type="EMBL" id="DS233492">
    <property type="protein sequence ID" value="EDS30255.1"/>
    <property type="molecule type" value="Genomic_DNA"/>
</dbReference>
<keyword evidence="2 4" id="KW-0689">Ribosomal protein</keyword>
<dbReference type="VEuPathDB" id="VectorBase:CQUJHB017853"/>
<dbReference type="InParanoid" id="B0XJD8"/>
<accession>B0XJD8</accession>
<comment type="similarity">
    <text evidence="1">Belongs to the universal ribosomal protein uS11 family.</text>
</comment>
<dbReference type="HOGENOM" id="CLU_1580049_0_0_1"/>
<reference evidence="5" key="2">
    <citation type="submission" date="2021-02" db="UniProtKB">
        <authorList>
            <consortium name="EnsemblMetazoa"/>
        </authorList>
    </citation>
    <scope>IDENTIFICATION</scope>
    <source>
        <strain evidence="5">JHB</strain>
    </source>
</reference>
<dbReference type="GO" id="GO:0003735">
    <property type="term" value="F:structural constituent of ribosome"/>
    <property type="evidence" value="ECO:0007669"/>
    <property type="project" value="InterPro"/>
</dbReference>
<protein>
    <submittedName>
        <fullName evidence="4 5">40S ribosomal protein S14</fullName>
    </submittedName>
</protein>
<reference evidence="4" key="1">
    <citation type="submission" date="2007-03" db="EMBL/GenBank/DDBJ databases">
        <title>Annotation of Culex pipiens quinquefasciatus.</title>
        <authorList>
            <consortium name="The Broad Institute Genome Sequencing Platform"/>
            <person name="Atkinson P.W."/>
            <person name="Hemingway J."/>
            <person name="Christensen B.M."/>
            <person name="Higgs S."/>
            <person name="Kodira C."/>
            <person name="Hannick L."/>
            <person name="Megy K."/>
            <person name="O'Leary S."/>
            <person name="Pearson M."/>
            <person name="Haas B.J."/>
            <person name="Mauceli E."/>
            <person name="Wortman J.R."/>
            <person name="Lee N.H."/>
            <person name="Guigo R."/>
            <person name="Stanke M."/>
            <person name="Alvarado L."/>
            <person name="Amedeo P."/>
            <person name="Antoine C.H."/>
            <person name="Arensburger P."/>
            <person name="Bidwell S.L."/>
            <person name="Crawford M."/>
            <person name="Camaro F."/>
            <person name="Devon K."/>
            <person name="Engels R."/>
            <person name="Hammond M."/>
            <person name="Howarth C."/>
            <person name="Koehrsen M."/>
            <person name="Lawson D."/>
            <person name="Montgomery P."/>
            <person name="Nene V."/>
            <person name="Nusbaum C."/>
            <person name="Puiu D."/>
            <person name="Romero-Severson J."/>
            <person name="Severson D.W."/>
            <person name="Shumway M."/>
            <person name="Sisk P."/>
            <person name="Stolte C."/>
            <person name="Zeng Q."/>
            <person name="Eisenstadt E."/>
            <person name="Fraser-Liggett C."/>
            <person name="Strausberg R."/>
            <person name="Galagan J."/>
            <person name="Birren B."/>
            <person name="Collins F.H."/>
        </authorList>
    </citation>
    <scope>NUCLEOTIDE SEQUENCE [LARGE SCALE GENOMIC DNA]</scope>
    <source>
        <strain evidence="4">JHB</strain>
    </source>
</reference>
<evidence type="ECO:0000313" key="4">
    <source>
        <dbReference type="EMBL" id="EDS30255.1"/>
    </source>
</evidence>
<dbReference type="eggNOG" id="KOG0407">
    <property type="taxonomic scope" value="Eukaryota"/>
</dbReference>
<keyword evidence="3" id="KW-0687">Ribonucleoprotein</keyword>
<dbReference type="EnsemblMetazoa" id="CPIJ019547-RA">
    <property type="protein sequence ID" value="CPIJ019547-PA"/>
    <property type="gene ID" value="CPIJ019547"/>
</dbReference>
<dbReference type="InterPro" id="IPR001971">
    <property type="entry name" value="Ribosomal_uS11"/>
</dbReference>
<evidence type="ECO:0000313" key="5">
    <source>
        <dbReference type="EnsemblMetazoa" id="CPIJ019547-PA"/>
    </source>
</evidence>
<evidence type="ECO:0000256" key="2">
    <source>
        <dbReference type="ARBA" id="ARBA00022980"/>
    </source>
</evidence>
<dbReference type="InterPro" id="IPR036967">
    <property type="entry name" value="Ribosomal_uS11_sf"/>
</dbReference>
<organism>
    <name type="scientific">Culex quinquefasciatus</name>
    <name type="common">Southern house mosquito</name>
    <name type="synonym">Culex pungens</name>
    <dbReference type="NCBI Taxonomy" id="7176"/>
    <lineage>
        <taxon>Eukaryota</taxon>
        <taxon>Metazoa</taxon>
        <taxon>Ecdysozoa</taxon>
        <taxon>Arthropoda</taxon>
        <taxon>Hexapoda</taxon>
        <taxon>Insecta</taxon>
        <taxon>Pterygota</taxon>
        <taxon>Neoptera</taxon>
        <taxon>Endopterygota</taxon>
        <taxon>Diptera</taxon>
        <taxon>Nematocera</taxon>
        <taxon>Culicoidea</taxon>
        <taxon>Culicidae</taxon>
        <taxon>Culicinae</taxon>
        <taxon>Culicini</taxon>
        <taxon>Culex</taxon>
        <taxon>Culex</taxon>
    </lineage>
</organism>
<dbReference type="Pfam" id="PF00411">
    <property type="entry name" value="Ribosomal_S11"/>
    <property type="match status" value="1"/>
</dbReference>
<dbReference type="GO" id="GO:0005840">
    <property type="term" value="C:ribosome"/>
    <property type="evidence" value="ECO:0007669"/>
    <property type="project" value="UniProtKB-KW"/>
</dbReference>
<dbReference type="GO" id="GO:0006412">
    <property type="term" value="P:translation"/>
    <property type="evidence" value="ECO:0007669"/>
    <property type="project" value="InterPro"/>
</dbReference>
<gene>
    <name evidence="5" type="primary">6053722</name>
    <name evidence="4" type="ORF">CpipJ_CPIJ019547</name>
</gene>
<dbReference type="GO" id="GO:1990904">
    <property type="term" value="C:ribonucleoprotein complex"/>
    <property type="evidence" value="ECO:0007669"/>
    <property type="project" value="UniProtKB-KW"/>
</dbReference>
<evidence type="ECO:0000256" key="3">
    <source>
        <dbReference type="ARBA" id="ARBA00023274"/>
    </source>
</evidence>
<dbReference type="STRING" id="7176.B0XJD8"/>
<dbReference type="KEGG" id="cqu:CpipJ_CPIJ019547"/>
<sequence>MAAEQFVLWQQGNQLAVIGGMKVKEEGITALHIKLRGPGENRTNSLEPGHQSALRFLARSSMKIGDIKEVAPIRRRSDSTRRKVTAVVCIDRVLGLFSTTKYQRLVDLQPVGSKFRILKEHDKLLNISLYVHIRQIWYHMRNHLKPADLAYLKYVTFTVLPRFVPGPTY</sequence>
<dbReference type="Proteomes" id="UP000002320">
    <property type="component" value="Unassembled WGS sequence"/>
</dbReference>
<dbReference type="AlphaFoldDB" id="B0XJD8"/>